<feature type="domain" description="Gamma tubulin complex component protein N-terminal" evidence="3">
    <location>
        <begin position="287"/>
        <end position="492"/>
    </location>
</feature>
<reference evidence="4 5" key="1">
    <citation type="submission" date="2019-10" db="EMBL/GenBank/DDBJ databases">
        <title>Assembly and Annotation for the nematode Trichostrongylus colubriformis.</title>
        <authorList>
            <person name="Martin J."/>
        </authorList>
    </citation>
    <scope>NUCLEOTIDE SEQUENCE [LARGE SCALE GENOMIC DNA]</scope>
    <source>
        <strain evidence="4">G859</strain>
        <tissue evidence="4">Whole worm</tissue>
    </source>
</reference>
<dbReference type="Pfam" id="PF03660">
    <property type="entry name" value="PHF5"/>
    <property type="match status" value="1"/>
</dbReference>
<proteinExistence type="inferred from homology"/>
<comment type="similarity">
    <text evidence="1">Belongs to the PHF5 family.</text>
</comment>
<dbReference type="GO" id="GO:0005874">
    <property type="term" value="C:microtubule"/>
    <property type="evidence" value="ECO:0007669"/>
    <property type="project" value="UniProtKB-KW"/>
</dbReference>
<accession>A0AAN8IJX9</accession>
<evidence type="ECO:0000256" key="1">
    <source>
        <dbReference type="ARBA" id="ARBA00008626"/>
    </source>
</evidence>
<dbReference type="AlphaFoldDB" id="A0AAN8IJX9"/>
<organism evidence="4 5">
    <name type="scientific">Trichostrongylus colubriformis</name>
    <name type="common">Black scour worm</name>
    <dbReference type="NCBI Taxonomy" id="6319"/>
    <lineage>
        <taxon>Eukaryota</taxon>
        <taxon>Metazoa</taxon>
        <taxon>Ecdysozoa</taxon>
        <taxon>Nematoda</taxon>
        <taxon>Chromadorea</taxon>
        <taxon>Rhabditida</taxon>
        <taxon>Rhabditina</taxon>
        <taxon>Rhabditomorpha</taxon>
        <taxon>Strongyloidea</taxon>
        <taxon>Trichostrongylidae</taxon>
        <taxon>Trichostrongylus</taxon>
    </lineage>
</organism>
<dbReference type="Proteomes" id="UP001331761">
    <property type="component" value="Unassembled WGS sequence"/>
</dbReference>
<dbReference type="InterPro" id="IPR005345">
    <property type="entry name" value="PHF5"/>
</dbReference>
<dbReference type="EMBL" id="WIXE01015676">
    <property type="protein sequence ID" value="KAK5973278.1"/>
    <property type="molecule type" value="Genomic_DNA"/>
</dbReference>
<evidence type="ECO:0000313" key="4">
    <source>
        <dbReference type="EMBL" id="KAK5973278.1"/>
    </source>
</evidence>
<dbReference type="Pfam" id="PF17681">
    <property type="entry name" value="GCP_N_terminal"/>
    <property type="match status" value="1"/>
</dbReference>
<dbReference type="PANTHER" id="PTHR13120">
    <property type="entry name" value="PHD FINGER-LIKE DOMAIN-CONTAINING PROTEIN 5A"/>
    <property type="match status" value="1"/>
</dbReference>
<dbReference type="InterPro" id="IPR041470">
    <property type="entry name" value="GCP_N"/>
</dbReference>
<sequence length="542" mass="60760">MAKHHPDLIFCRKQPGRSDGRCVICDSYVRPCSLVRICDECNYGSYQGRCVICGGPGISEAYYCKECTIMEKDRDGCPKIVNLGTSLLESTACFFSDNGVKPVTAGKEVTKFIAKMRTKDPRFASVFTRTVDALRASPSIRNVDALLEVLIKCRMSHVCYTKSSRERAETRNEAPRSPFFNRRSASRGKLSRIDRVEQNHCAMDSNQDLPHSSASRDVNPVYVSPHTFAKNPLFSTGVTPSPCHRTDVASSNGPSRVLRVDPMPTRALAARMGTTASVPERVLCIELCGALQGLEGTYFRKDSHGFMRVMDSCSLSQAQRVTVESALSIANLYIEVARVSPDRPNDLLAKAFLLESQTILEEYVHDVGDVPVNCRPLTVLRILSAMETWRDRLTTLQRLYKLRNDSGTRLMESIYAVYSSVRECYVVDKVLTCCAGVLCRSISRWMSGFELSECDSQMIATDPAQGYRLVWIPPFFPKWIAEYILKIGKSWRSVDLRRSSENLDKARAIIASQLDSKCLYLQSESLCPTMVLQCSLFFSSFQ</sequence>
<keyword evidence="2" id="KW-0493">Microtubule</keyword>
<gene>
    <name evidence="4" type="ORF">GCK32_010742</name>
</gene>
<name>A0AAN8IJX9_TRICO</name>
<comment type="caution">
    <text evidence="4">The sequence shown here is derived from an EMBL/GenBank/DDBJ whole genome shotgun (WGS) entry which is preliminary data.</text>
</comment>
<keyword evidence="5" id="KW-1185">Reference proteome</keyword>
<evidence type="ECO:0000259" key="3">
    <source>
        <dbReference type="Pfam" id="PF17681"/>
    </source>
</evidence>
<evidence type="ECO:0000256" key="2">
    <source>
        <dbReference type="ARBA" id="ARBA00022701"/>
    </source>
</evidence>
<dbReference type="GO" id="GO:0000398">
    <property type="term" value="P:mRNA splicing, via spliceosome"/>
    <property type="evidence" value="ECO:0007669"/>
    <property type="project" value="InterPro"/>
</dbReference>
<protein>
    <recommendedName>
        <fullName evidence="3">Gamma tubulin complex component protein N-terminal domain-containing protein</fullName>
    </recommendedName>
</protein>
<evidence type="ECO:0000313" key="5">
    <source>
        <dbReference type="Proteomes" id="UP001331761"/>
    </source>
</evidence>